<name>A0AAV4U137_CAEEX</name>
<dbReference type="EMBL" id="BPLR01012118">
    <property type="protein sequence ID" value="GIY51498.1"/>
    <property type="molecule type" value="Genomic_DNA"/>
</dbReference>
<keyword evidence="1" id="KW-0732">Signal</keyword>
<feature type="chain" id="PRO_5043932547" evidence="1">
    <location>
        <begin position="19"/>
        <end position="135"/>
    </location>
</feature>
<reference evidence="2 3" key="1">
    <citation type="submission" date="2021-06" db="EMBL/GenBank/DDBJ databases">
        <title>Caerostris extrusa draft genome.</title>
        <authorList>
            <person name="Kono N."/>
            <person name="Arakawa K."/>
        </authorList>
    </citation>
    <scope>NUCLEOTIDE SEQUENCE [LARGE SCALE GENOMIC DNA]</scope>
</reference>
<evidence type="ECO:0000313" key="2">
    <source>
        <dbReference type="EMBL" id="GIY51498.1"/>
    </source>
</evidence>
<organism evidence="2 3">
    <name type="scientific">Caerostris extrusa</name>
    <name type="common">Bark spider</name>
    <name type="synonym">Caerostris bankana</name>
    <dbReference type="NCBI Taxonomy" id="172846"/>
    <lineage>
        <taxon>Eukaryota</taxon>
        <taxon>Metazoa</taxon>
        <taxon>Ecdysozoa</taxon>
        <taxon>Arthropoda</taxon>
        <taxon>Chelicerata</taxon>
        <taxon>Arachnida</taxon>
        <taxon>Araneae</taxon>
        <taxon>Araneomorphae</taxon>
        <taxon>Entelegynae</taxon>
        <taxon>Araneoidea</taxon>
        <taxon>Araneidae</taxon>
        <taxon>Caerostris</taxon>
    </lineage>
</organism>
<evidence type="ECO:0000256" key="1">
    <source>
        <dbReference type="SAM" id="SignalP"/>
    </source>
</evidence>
<dbReference type="AlphaFoldDB" id="A0AAV4U137"/>
<evidence type="ECO:0000313" key="3">
    <source>
        <dbReference type="Proteomes" id="UP001054945"/>
    </source>
</evidence>
<keyword evidence="3" id="KW-1185">Reference proteome</keyword>
<proteinExistence type="predicted"/>
<sequence>MCVMSSALLLVGLCAVSTFQVHSDGPTITSTKNTFNCSIDCNCYQENSLVLYEYIKSASHVIKQERYYKFDKVFANVDNQISSKRQEPSTKTKNQENRLIMKSSGSKVQVTFRPNCVYWTARFNEQLTLYFINQH</sequence>
<comment type="caution">
    <text evidence="2">The sequence shown here is derived from an EMBL/GenBank/DDBJ whole genome shotgun (WGS) entry which is preliminary data.</text>
</comment>
<gene>
    <name evidence="2" type="ORF">CEXT_656301</name>
</gene>
<protein>
    <submittedName>
        <fullName evidence="2">Uncharacterized protein</fullName>
    </submittedName>
</protein>
<accession>A0AAV4U137</accession>
<feature type="signal peptide" evidence="1">
    <location>
        <begin position="1"/>
        <end position="18"/>
    </location>
</feature>
<dbReference type="Proteomes" id="UP001054945">
    <property type="component" value="Unassembled WGS sequence"/>
</dbReference>